<dbReference type="Proteomes" id="UP001597347">
    <property type="component" value="Unassembled WGS sequence"/>
</dbReference>
<comment type="caution">
    <text evidence="2">The sequence shown here is derived from an EMBL/GenBank/DDBJ whole genome shotgun (WGS) entry which is preliminary data.</text>
</comment>
<evidence type="ECO:0000259" key="1">
    <source>
        <dbReference type="Pfam" id="PF04230"/>
    </source>
</evidence>
<gene>
    <name evidence="2" type="ORF">ACFSBI_10740</name>
</gene>
<accession>A0ABW4LET6</accession>
<name>A0ABW4LET6_9MICO</name>
<reference evidence="3" key="1">
    <citation type="journal article" date="2019" name="Int. J. Syst. Evol. Microbiol.">
        <title>The Global Catalogue of Microorganisms (GCM) 10K type strain sequencing project: providing services to taxonomists for standard genome sequencing and annotation.</title>
        <authorList>
            <consortium name="The Broad Institute Genomics Platform"/>
            <consortium name="The Broad Institute Genome Sequencing Center for Infectious Disease"/>
            <person name="Wu L."/>
            <person name="Ma J."/>
        </authorList>
    </citation>
    <scope>NUCLEOTIDE SEQUENCE [LARGE SCALE GENOMIC DNA]</scope>
    <source>
        <strain evidence="3">CGMCC 1.12471</strain>
    </source>
</reference>
<sequence>MSRILLRAHKDPFAVVGPRRVHKQNLIGDNVGNLLFSNASYKLLDTRGTQITTDPLKASSGDPDRISAEFDHVVIPLANAFRLSYADALDRLSSLIERVRVPVTVLGVGAQLDLDGSFERLEPVAPAVRRFVSAVLDKSPTIGVRGEHTERYLRHLGFRDVEVIGCPSVFMNGPDLTITKRAKRLTRSSRISMNLSPYVKGLGGMIESHTRRYPRLRYAAQHRDALGMLLELGAKDSAYAGERTEMPVNHAHPLVSSGRTSFFTDPKPWLDYLSGFDFSFGTRIHGNIAALAAGTPAYVLAHDSRTLELARYFDIPHRTVHRVNGRTDAADLYDEADYTAFNAGVAPRFERFTDFLGAHGLRHAFEEGEDPLRFDRRTAMTAYPGEIGRLPEVAPVPVRVLKRLTRPVRRPATAVA</sequence>
<dbReference type="GO" id="GO:0016740">
    <property type="term" value="F:transferase activity"/>
    <property type="evidence" value="ECO:0007669"/>
    <property type="project" value="UniProtKB-KW"/>
</dbReference>
<feature type="domain" description="Polysaccharide pyruvyl transferase" evidence="1">
    <location>
        <begin position="30"/>
        <end position="304"/>
    </location>
</feature>
<keyword evidence="3" id="KW-1185">Reference proteome</keyword>
<dbReference type="Pfam" id="PF04230">
    <property type="entry name" value="PS_pyruv_trans"/>
    <property type="match status" value="1"/>
</dbReference>
<evidence type="ECO:0000313" key="2">
    <source>
        <dbReference type="EMBL" id="MFD1722028.1"/>
    </source>
</evidence>
<protein>
    <submittedName>
        <fullName evidence="2">Polysaccharide pyruvyl transferase family protein</fullName>
    </submittedName>
</protein>
<dbReference type="InterPro" id="IPR007345">
    <property type="entry name" value="Polysacch_pyruvyl_Trfase"/>
</dbReference>
<keyword evidence="2" id="KW-0808">Transferase</keyword>
<organism evidence="2 3">
    <name type="scientific">Amnibacterium endophyticum</name>
    <dbReference type="NCBI Taxonomy" id="2109337"/>
    <lineage>
        <taxon>Bacteria</taxon>
        <taxon>Bacillati</taxon>
        <taxon>Actinomycetota</taxon>
        <taxon>Actinomycetes</taxon>
        <taxon>Micrococcales</taxon>
        <taxon>Microbacteriaceae</taxon>
        <taxon>Amnibacterium</taxon>
    </lineage>
</organism>
<proteinExistence type="predicted"/>
<evidence type="ECO:0000313" key="3">
    <source>
        <dbReference type="Proteomes" id="UP001597347"/>
    </source>
</evidence>
<dbReference type="RefSeq" id="WP_377934782.1">
    <property type="nucleotide sequence ID" value="NZ_JBHUEA010000015.1"/>
</dbReference>
<dbReference type="EMBL" id="JBHUEA010000015">
    <property type="protein sequence ID" value="MFD1722028.1"/>
    <property type="molecule type" value="Genomic_DNA"/>
</dbReference>